<dbReference type="RefSeq" id="WP_135110646.1">
    <property type="nucleotide sequence ID" value="NZ_SRHY01000025.1"/>
</dbReference>
<comment type="caution">
    <text evidence="1">The sequence shown here is derived from an EMBL/GenBank/DDBJ whole genome shotgun (WGS) entry which is preliminary data.</text>
</comment>
<evidence type="ECO:0000313" key="2">
    <source>
        <dbReference type="Proteomes" id="UP000298484"/>
    </source>
</evidence>
<dbReference type="OrthoDB" id="2971598at2"/>
<organism evidence="1 2">
    <name type="scientific">Lentibacillus salicampi</name>
    <dbReference type="NCBI Taxonomy" id="175306"/>
    <lineage>
        <taxon>Bacteria</taxon>
        <taxon>Bacillati</taxon>
        <taxon>Bacillota</taxon>
        <taxon>Bacilli</taxon>
        <taxon>Bacillales</taxon>
        <taxon>Bacillaceae</taxon>
        <taxon>Lentibacillus</taxon>
    </lineage>
</organism>
<keyword evidence="2" id="KW-1185">Reference proteome</keyword>
<dbReference type="Proteomes" id="UP000298484">
    <property type="component" value="Unassembled WGS sequence"/>
</dbReference>
<name>A0A4Y9AA25_9BACI</name>
<dbReference type="AlphaFoldDB" id="A0A4Y9AA25"/>
<proteinExistence type="predicted"/>
<gene>
    <name evidence="1" type="ORF">E4U82_13245</name>
</gene>
<dbReference type="EMBL" id="SRHY01000025">
    <property type="protein sequence ID" value="TFJ92315.1"/>
    <property type="molecule type" value="Genomic_DNA"/>
</dbReference>
<protein>
    <submittedName>
        <fullName evidence="1">Uncharacterized protein</fullName>
    </submittedName>
</protein>
<evidence type="ECO:0000313" key="1">
    <source>
        <dbReference type="EMBL" id="TFJ92315.1"/>
    </source>
</evidence>
<reference evidence="1 2" key="1">
    <citation type="submission" date="2019-03" db="EMBL/GenBank/DDBJ databases">
        <title>Genome sequence of Lentibacillus salicampi ATCC BAA-719.</title>
        <authorList>
            <person name="Maclea K.S."/>
            <person name="Simoes Junior M."/>
        </authorList>
    </citation>
    <scope>NUCLEOTIDE SEQUENCE [LARGE SCALE GENOMIC DNA]</scope>
    <source>
        <strain evidence="1 2">ATCC BAA-719</strain>
    </source>
</reference>
<sequence length="82" mass="9501">MECYEQAIQRYYSVLTSYLALAKRLETCCQEDTEFYQHVCLLFANKIKEMQAELADSGFVLCQRSNISVPCEETFAAVEKEK</sequence>
<accession>A0A4Y9AA25</accession>